<keyword evidence="6 8" id="KW-0810">Translation regulation</keyword>
<dbReference type="InterPro" id="IPR024161">
    <property type="entry name" value="Znf_nanos-typ"/>
</dbReference>
<accession>A0AAD9K9V7</accession>
<dbReference type="InterPro" id="IPR038129">
    <property type="entry name" value="Nanos_sf"/>
</dbReference>
<dbReference type="GO" id="GO:0008270">
    <property type="term" value="F:zinc ion binding"/>
    <property type="evidence" value="ECO:0007669"/>
    <property type="project" value="UniProtKB-KW"/>
</dbReference>
<organism evidence="11 12">
    <name type="scientific">Paralvinella palmiformis</name>
    <dbReference type="NCBI Taxonomy" id="53620"/>
    <lineage>
        <taxon>Eukaryota</taxon>
        <taxon>Metazoa</taxon>
        <taxon>Spiralia</taxon>
        <taxon>Lophotrochozoa</taxon>
        <taxon>Annelida</taxon>
        <taxon>Polychaeta</taxon>
        <taxon>Sedentaria</taxon>
        <taxon>Canalipalpata</taxon>
        <taxon>Terebellida</taxon>
        <taxon>Terebelliformia</taxon>
        <taxon>Alvinellidae</taxon>
        <taxon>Paralvinella</taxon>
    </lineage>
</organism>
<dbReference type="EMBL" id="JAODUP010000029">
    <property type="protein sequence ID" value="KAK2167339.1"/>
    <property type="molecule type" value="Genomic_DNA"/>
</dbReference>
<comment type="caution">
    <text evidence="11">The sequence shown here is derived from an EMBL/GenBank/DDBJ whole genome shotgun (WGS) entry which is preliminary data.</text>
</comment>
<dbReference type="PANTHER" id="PTHR12887">
    <property type="entry name" value="NANOS PROTEIN"/>
    <property type="match status" value="1"/>
</dbReference>
<feature type="region of interest" description="Disordered" evidence="9">
    <location>
        <begin position="318"/>
        <end position="344"/>
    </location>
</feature>
<gene>
    <name evidence="11" type="ORF">LSH36_29g05025</name>
</gene>
<name>A0AAD9K9V7_9ANNE</name>
<feature type="region of interest" description="Disordered" evidence="9">
    <location>
        <begin position="201"/>
        <end position="224"/>
    </location>
</feature>
<dbReference type="GO" id="GO:0005737">
    <property type="term" value="C:cytoplasm"/>
    <property type="evidence" value="ECO:0007669"/>
    <property type="project" value="UniProtKB-SubCell"/>
</dbReference>
<keyword evidence="3" id="KW-0479">Metal-binding</keyword>
<evidence type="ECO:0000313" key="12">
    <source>
        <dbReference type="Proteomes" id="UP001208570"/>
    </source>
</evidence>
<dbReference type="Pfam" id="PF05741">
    <property type="entry name" value="zf-nanos"/>
    <property type="match status" value="1"/>
</dbReference>
<feature type="region of interest" description="Disordered" evidence="9">
    <location>
        <begin position="147"/>
        <end position="170"/>
    </location>
</feature>
<dbReference type="PROSITE" id="PS51522">
    <property type="entry name" value="ZF_NANOS"/>
    <property type="match status" value="1"/>
</dbReference>
<evidence type="ECO:0000256" key="5">
    <source>
        <dbReference type="ARBA" id="ARBA00022833"/>
    </source>
</evidence>
<evidence type="ECO:0000256" key="8">
    <source>
        <dbReference type="PROSITE-ProRule" id="PRU00855"/>
    </source>
</evidence>
<dbReference type="AlphaFoldDB" id="A0AAD9K9V7"/>
<feature type="domain" description="Nanos-type" evidence="10">
    <location>
        <begin position="260"/>
        <end position="314"/>
    </location>
</feature>
<comment type="subcellular location">
    <subcellularLocation>
        <location evidence="1">Cytoplasm</location>
    </subcellularLocation>
</comment>
<proteinExistence type="inferred from homology"/>
<dbReference type="InterPro" id="IPR008705">
    <property type="entry name" value="Nanos/Xcar2"/>
</dbReference>
<keyword evidence="4 8" id="KW-0863">Zinc-finger</keyword>
<evidence type="ECO:0000256" key="6">
    <source>
        <dbReference type="ARBA" id="ARBA00022845"/>
    </source>
</evidence>
<keyword evidence="7 8" id="KW-0694">RNA-binding</keyword>
<dbReference type="GO" id="GO:0006417">
    <property type="term" value="P:regulation of translation"/>
    <property type="evidence" value="ECO:0007669"/>
    <property type="project" value="UniProtKB-UniRule"/>
</dbReference>
<evidence type="ECO:0000256" key="7">
    <source>
        <dbReference type="ARBA" id="ARBA00022884"/>
    </source>
</evidence>
<reference evidence="11" key="1">
    <citation type="journal article" date="2023" name="Mol. Biol. Evol.">
        <title>Third-Generation Sequencing Reveals the Adaptive Role of the Epigenome in Three Deep-Sea Polychaetes.</title>
        <authorList>
            <person name="Perez M."/>
            <person name="Aroh O."/>
            <person name="Sun Y."/>
            <person name="Lan Y."/>
            <person name="Juniper S.K."/>
            <person name="Young C.R."/>
            <person name="Angers B."/>
            <person name="Qian P.Y."/>
        </authorList>
    </citation>
    <scope>NUCLEOTIDE SEQUENCE</scope>
    <source>
        <strain evidence="11">P08H-3</strain>
    </source>
</reference>
<evidence type="ECO:0000256" key="9">
    <source>
        <dbReference type="SAM" id="MobiDB-lite"/>
    </source>
</evidence>
<evidence type="ECO:0000256" key="2">
    <source>
        <dbReference type="ARBA" id="ARBA00022490"/>
    </source>
</evidence>
<keyword evidence="12" id="KW-1185">Reference proteome</keyword>
<keyword evidence="5" id="KW-0862">Zinc</keyword>
<evidence type="ECO:0000256" key="1">
    <source>
        <dbReference type="ARBA" id="ARBA00004496"/>
    </source>
</evidence>
<protein>
    <recommendedName>
        <fullName evidence="10">Nanos-type domain-containing protein</fullName>
    </recommendedName>
</protein>
<evidence type="ECO:0000256" key="3">
    <source>
        <dbReference type="ARBA" id="ARBA00022723"/>
    </source>
</evidence>
<evidence type="ECO:0000313" key="11">
    <source>
        <dbReference type="EMBL" id="KAK2167339.1"/>
    </source>
</evidence>
<dbReference type="Gene3D" id="4.10.60.30">
    <property type="entry name" value="Nanos, RNA-binding domain"/>
    <property type="match status" value="1"/>
</dbReference>
<evidence type="ECO:0000256" key="4">
    <source>
        <dbReference type="ARBA" id="ARBA00022771"/>
    </source>
</evidence>
<feature type="compositionally biased region" description="Low complexity" evidence="9">
    <location>
        <begin position="147"/>
        <end position="161"/>
    </location>
</feature>
<comment type="similarity">
    <text evidence="8">Belongs to the nanos family.</text>
</comment>
<keyword evidence="2" id="KW-0963">Cytoplasm</keyword>
<feature type="compositionally biased region" description="Low complexity" evidence="9">
    <location>
        <begin position="209"/>
        <end position="224"/>
    </location>
</feature>
<evidence type="ECO:0000259" key="10">
    <source>
        <dbReference type="PROSITE" id="PS51522"/>
    </source>
</evidence>
<dbReference type="Proteomes" id="UP001208570">
    <property type="component" value="Unassembled WGS sequence"/>
</dbReference>
<dbReference type="GO" id="GO:0003723">
    <property type="term" value="F:RNA binding"/>
    <property type="evidence" value="ECO:0007669"/>
    <property type="project" value="UniProtKB-UniRule"/>
</dbReference>
<sequence>MKSGPQTKQARSEQMACTTEVWPGRSVHASSNVGHVTRPTTDSCYASEFVAACLSFSALSSLGLSSFLRRKSPAETMPNTYGQFTWADSARSSSNLAVKGLIRYQFAPQLSAELERLFLPDIISTMPLELALPMPTSDMASGSGFTFGSAASSPGSSTMSPWDEFRSNGRDEDLDELDRLVRGMEVTTADETDVDPFPELFPSGYPALSTSPGSDSADSGSGSDSFGCGIVSRARLLEILREQERDRMSRRRLKVKGDKICVFCRNNGENEAVYSTHQLKDAQGRVTCPVLYIYTCPICGATGEHAHTIKYCPLNAQDRKSTKQSRANPIPRPTGTSSAPWPNIRLRDKSVLDTQLRLPPRCNY</sequence>